<dbReference type="InterPro" id="IPR002110">
    <property type="entry name" value="Ankyrin_rpt"/>
</dbReference>
<dbReference type="SMART" id="SM00248">
    <property type="entry name" value="ANK"/>
    <property type="match status" value="2"/>
</dbReference>
<organism evidence="4 5">
    <name type="scientific">Pontivivens ytuae</name>
    <dbReference type="NCBI Taxonomy" id="2789856"/>
    <lineage>
        <taxon>Bacteria</taxon>
        <taxon>Pseudomonadati</taxon>
        <taxon>Pseudomonadota</taxon>
        <taxon>Alphaproteobacteria</taxon>
        <taxon>Rhodobacterales</taxon>
        <taxon>Paracoccaceae</taxon>
        <taxon>Pontivivens</taxon>
    </lineage>
</organism>
<accession>A0A7S9LTD7</accession>
<dbReference type="KEGG" id="poz:I0K15_03540"/>
<feature type="repeat" description="ANK" evidence="3">
    <location>
        <begin position="42"/>
        <end position="74"/>
    </location>
</feature>
<evidence type="ECO:0000313" key="4">
    <source>
        <dbReference type="EMBL" id="QPH54853.1"/>
    </source>
</evidence>
<dbReference type="PROSITE" id="PS50297">
    <property type="entry name" value="ANK_REP_REGION"/>
    <property type="match status" value="2"/>
</dbReference>
<protein>
    <submittedName>
        <fullName evidence="4">Ankyrin repeat domain-containing protein</fullName>
    </submittedName>
</protein>
<sequence>MAKRPKDRTWRSLDEVLQSTVDTLFPHKMGKHQVKVNSRDSCGDTPLHVIVRRGDLHGVRLLIEAGADVNAIGDMGETPLHVAVGQGSPDVVEALLRAGARDDIRSEFDDTPREKMEQFHPELKRLLDPKWQDW</sequence>
<keyword evidence="1" id="KW-0677">Repeat</keyword>
<keyword evidence="5" id="KW-1185">Reference proteome</keyword>
<name>A0A7S9LTD7_9RHOB</name>
<evidence type="ECO:0000256" key="1">
    <source>
        <dbReference type="ARBA" id="ARBA00022737"/>
    </source>
</evidence>
<evidence type="ECO:0000256" key="2">
    <source>
        <dbReference type="ARBA" id="ARBA00023043"/>
    </source>
</evidence>
<dbReference type="PROSITE" id="PS50088">
    <property type="entry name" value="ANK_REPEAT"/>
    <property type="match status" value="2"/>
</dbReference>
<reference evidence="4 5" key="1">
    <citation type="submission" date="2020-11" db="EMBL/GenBank/DDBJ databases">
        <title>Description of Pontivivens ytuae sp. nov. isolated from deep sea sediment of Mariana Trench.</title>
        <authorList>
            <person name="Wang Z."/>
            <person name="Sun Q.-L."/>
            <person name="Xu X.-D."/>
            <person name="Tang Y.-Z."/>
            <person name="Zhang J."/>
        </authorList>
    </citation>
    <scope>NUCLEOTIDE SEQUENCE [LARGE SCALE GENOMIC DNA]</scope>
    <source>
        <strain evidence="4 5">MT2928</strain>
    </source>
</reference>
<dbReference type="Proteomes" id="UP000594800">
    <property type="component" value="Chromosome"/>
</dbReference>
<dbReference type="RefSeq" id="WP_196104054.1">
    <property type="nucleotide sequence ID" value="NZ_CP064942.1"/>
</dbReference>
<dbReference type="AlphaFoldDB" id="A0A7S9LTD7"/>
<evidence type="ECO:0000256" key="3">
    <source>
        <dbReference type="PROSITE-ProRule" id="PRU00023"/>
    </source>
</evidence>
<dbReference type="Gene3D" id="1.25.40.20">
    <property type="entry name" value="Ankyrin repeat-containing domain"/>
    <property type="match status" value="1"/>
</dbReference>
<dbReference type="Pfam" id="PF12796">
    <property type="entry name" value="Ank_2"/>
    <property type="match status" value="1"/>
</dbReference>
<dbReference type="SUPFAM" id="SSF48403">
    <property type="entry name" value="Ankyrin repeat"/>
    <property type="match status" value="1"/>
</dbReference>
<feature type="repeat" description="ANK" evidence="3">
    <location>
        <begin position="75"/>
        <end position="107"/>
    </location>
</feature>
<dbReference type="InterPro" id="IPR036770">
    <property type="entry name" value="Ankyrin_rpt-contain_sf"/>
</dbReference>
<gene>
    <name evidence="4" type="ORF">I0K15_03540</name>
</gene>
<evidence type="ECO:0000313" key="5">
    <source>
        <dbReference type="Proteomes" id="UP000594800"/>
    </source>
</evidence>
<proteinExistence type="predicted"/>
<dbReference type="EMBL" id="CP064942">
    <property type="protein sequence ID" value="QPH54853.1"/>
    <property type="molecule type" value="Genomic_DNA"/>
</dbReference>
<dbReference type="PANTHER" id="PTHR24171">
    <property type="entry name" value="ANKYRIN REPEAT DOMAIN-CONTAINING PROTEIN 39-RELATED"/>
    <property type="match status" value="1"/>
</dbReference>
<keyword evidence="2 3" id="KW-0040">ANK repeat</keyword>